<feature type="coiled-coil region" evidence="3">
    <location>
        <begin position="284"/>
        <end position="311"/>
    </location>
</feature>
<gene>
    <name evidence="5" type="ORF">KW502_00885</name>
</gene>
<reference evidence="5 6" key="1">
    <citation type="submission" date="2021-07" db="EMBL/GenBank/DDBJ databases">
        <title>Mesonia aestuariivivens sp. nov., isolated from a tidal flat.</title>
        <authorList>
            <person name="Kim Y.-O."/>
            <person name="Yoon J.-H."/>
        </authorList>
    </citation>
    <scope>NUCLEOTIDE SEQUENCE [LARGE SCALE GENOMIC DNA]</scope>
    <source>
        <strain evidence="5 6">JHPTF-M18</strain>
    </source>
</reference>
<dbReference type="PANTHER" id="PTHR13693">
    <property type="entry name" value="CLASS II AMINOTRANSFERASE/8-AMINO-7-OXONONANOATE SYNTHASE"/>
    <property type="match status" value="1"/>
</dbReference>
<name>A0ABS6VXP0_9FLAO</name>
<dbReference type="Proteomes" id="UP000719267">
    <property type="component" value="Unassembled WGS sequence"/>
</dbReference>
<dbReference type="EMBL" id="JAHWDF010000001">
    <property type="protein sequence ID" value="MBW2960353.1"/>
    <property type="molecule type" value="Genomic_DNA"/>
</dbReference>
<dbReference type="RefSeq" id="WP_219038640.1">
    <property type="nucleotide sequence ID" value="NZ_JAHWDF010000001.1"/>
</dbReference>
<keyword evidence="6" id="KW-1185">Reference proteome</keyword>
<dbReference type="InterPro" id="IPR050087">
    <property type="entry name" value="AON_synthase_class-II"/>
</dbReference>
<evidence type="ECO:0000313" key="5">
    <source>
        <dbReference type="EMBL" id="MBW2960353.1"/>
    </source>
</evidence>
<evidence type="ECO:0000256" key="2">
    <source>
        <dbReference type="ARBA" id="ARBA00022898"/>
    </source>
</evidence>
<keyword evidence="3" id="KW-0175">Coiled coil</keyword>
<accession>A0ABS6VXP0</accession>
<evidence type="ECO:0000259" key="4">
    <source>
        <dbReference type="Pfam" id="PF00155"/>
    </source>
</evidence>
<dbReference type="InterPro" id="IPR004839">
    <property type="entry name" value="Aminotransferase_I/II_large"/>
</dbReference>
<evidence type="ECO:0000256" key="1">
    <source>
        <dbReference type="ARBA" id="ARBA00022679"/>
    </source>
</evidence>
<keyword evidence="1" id="KW-0808">Transferase</keyword>
<proteinExistence type="predicted"/>
<keyword evidence="5" id="KW-0032">Aminotransferase</keyword>
<sequence>MSNHPQGIRKKLQQRKANHSFRTLSYSAEGVDFFSNDYLGFSKNDQIYQQSLAFLALHQLQQNNATGSRLLSGNLKIHINTEAQIAKFHEAESAILFNSGYDANLGFFSSVPQRGDVVFYDEFIHASIRDGLQLSLAKSYKFKHNDLRDLKNKAEKINASGAVFVVTESVFSMDGDSPNLKSFLEFCDQKQFFLIVDEAHALGVFGENGEGLLQQQNLHHQVFARIVTFGKGLGAHGAVVLGSLELKDFIVNFTRSFIYTTANSPHAVATISSAYQELLSTSAIKKLHQNIDFFKQQLKELKLESNFIQSNSAIQCSVISGNDRVKQIANTLQEQHFLVKPILSPTVKKGQERLRFCLHSYNTSAEITSVLQCLKNELL</sequence>
<protein>
    <submittedName>
        <fullName evidence="5">Pyridoxal phosphate-dependent aminotransferase family protein</fullName>
    </submittedName>
</protein>
<comment type="caution">
    <text evidence="5">The sequence shown here is derived from an EMBL/GenBank/DDBJ whole genome shotgun (WGS) entry which is preliminary data.</text>
</comment>
<keyword evidence="2" id="KW-0663">Pyridoxal phosphate</keyword>
<dbReference type="GO" id="GO:0008483">
    <property type="term" value="F:transaminase activity"/>
    <property type="evidence" value="ECO:0007669"/>
    <property type="project" value="UniProtKB-KW"/>
</dbReference>
<evidence type="ECO:0000313" key="6">
    <source>
        <dbReference type="Proteomes" id="UP000719267"/>
    </source>
</evidence>
<evidence type="ECO:0000256" key="3">
    <source>
        <dbReference type="SAM" id="Coils"/>
    </source>
</evidence>
<dbReference type="PANTHER" id="PTHR13693:SF77">
    <property type="entry name" value="8-AMINO-7-OXONONANOATE SYNTHASE"/>
    <property type="match status" value="1"/>
</dbReference>
<dbReference type="Pfam" id="PF00155">
    <property type="entry name" value="Aminotran_1_2"/>
    <property type="match status" value="1"/>
</dbReference>
<organism evidence="5 6">
    <name type="scientific">Mesonia aestuariivivens</name>
    <dbReference type="NCBI Taxonomy" id="2796128"/>
    <lineage>
        <taxon>Bacteria</taxon>
        <taxon>Pseudomonadati</taxon>
        <taxon>Bacteroidota</taxon>
        <taxon>Flavobacteriia</taxon>
        <taxon>Flavobacteriales</taxon>
        <taxon>Flavobacteriaceae</taxon>
        <taxon>Mesonia</taxon>
    </lineage>
</organism>
<feature type="domain" description="Aminotransferase class I/classII large" evidence="4">
    <location>
        <begin position="31"/>
        <end position="371"/>
    </location>
</feature>